<organism evidence="4 5">
    <name type="scientific">Adlercreutzia shanghongiae</name>
    <dbReference type="NCBI Taxonomy" id="3111773"/>
    <lineage>
        <taxon>Bacteria</taxon>
        <taxon>Bacillati</taxon>
        <taxon>Actinomycetota</taxon>
        <taxon>Coriobacteriia</taxon>
        <taxon>Eggerthellales</taxon>
        <taxon>Eggerthellaceae</taxon>
        <taxon>Adlercreutzia</taxon>
    </lineage>
</organism>
<dbReference type="EMBL" id="JAYMFH010000006">
    <property type="protein sequence ID" value="MEC4294935.1"/>
    <property type="molecule type" value="Genomic_DNA"/>
</dbReference>
<dbReference type="SUPFAM" id="SSF51735">
    <property type="entry name" value="NAD(P)-binding Rossmann-fold domains"/>
    <property type="match status" value="1"/>
</dbReference>
<dbReference type="InterPro" id="IPR003148">
    <property type="entry name" value="RCK_N"/>
</dbReference>
<proteinExistence type="predicted"/>
<dbReference type="Pfam" id="PF02254">
    <property type="entry name" value="TrkA_N"/>
    <property type="match status" value="1"/>
</dbReference>
<gene>
    <name evidence="4" type="ORF">VJ920_06405</name>
</gene>
<dbReference type="RefSeq" id="WP_326438042.1">
    <property type="nucleotide sequence ID" value="NZ_JAYMFH010000006.1"/>
</dbReference>
<dbReference type="PANTHER" id="PTHR43833:SF5">
    <property type="entry name" value="TRK SYSTEM POTASSIUM UPTAKE PROTEIN TRKA"/>
    <property type="match status" value="1"/>
</dbReference>
<dbReference type="PANTHER" id="PTHR43833">
    <property type="entry name" value="POTASSIUM CHANNEL PROTEIN 2-RELATED-RELATED"/>
    <property type="match status" value="1"/>
</dbReference>
<dbReference type="Gene3D" id="3.40.50.720">
    <property type="entry name" value="NAD(P)-binding Rossmann-like Domain"/>
    <property type="match status" value="1"/>
</dbReference>
<feature type="domain" description="RCK N-terminal" evidence="3">
    <location>
        <begin position="1"/>
        <end position="117"/>
    </location>
</feature>
<protein>
    <submittedName>
        <fullName evidence="4">NAD-binding protein</fullName>
    </submittedName>
</protein>
<reference evidence="4 5" key="1">
    <citation type="submission" date="2024-01" db="EMBL/GenBank/DDBJ databases">
        <title>novel species in genus Adlercreutzia.</title>
        <authorList>
            <person name="Liu X."/>
        </authorList>
    </citation>
    <scope>NUCLEOTIDE SEQUENCE [LARGE SCALE GENOMIC DNA]</scope>
    <source>
        <strain evidence="4 5">R22</strain>
    </source>
</reference>
<comment type="caution">
    <text evidence="4">The sequence shown here is derived from an EMBL/GenBank/DDBJ whole genome shotgun (WGS) entry which is preliminary data.</text>
</comment>
<name>A0ABU6IZ38_9ACTN</name>
<keyword evidence="5" id="KW-1185">Reference proteome</keyword>
<evidence type="ECO:0000256" key="1">
    <source>
        <dbReference type="ARBA" id="ARBA00022448"/>
    </source>
</evidence>
<evidence type="ECO:0000313" key="5">
    <source>
        <dbReference type="Proteomes" id="UP001343724"/>
    </source>
</evidence>
<evidence type="ECO:0000259" key="3">
    <source>
        <dbReference type="PROSITE" id="PS51201"/>
    </source>
</evidence>
<dbReference type="InterPro" id="IPR050721">
    <property type="entry name" value="Trk_Ktr_HKT_K-transport"/>
</dbReference>
<sequence>MRVALVGGRSRTDYLMATLAESAEEVVAINSDRAFCEYLASRHDGTVVWGDGTKREVLEEAGIAGFDVIVALTGYDADNLAVCQVANHFLGIRRLLCIVANPENVGLFRQLGVTAAISGTATLAQAIQAALNEASQEPIGTMLGQTGPMALYDDEAPTERLLGSWHLLGKGRA</sequence>
<dbReference type="Proteomes" id="UP001343724">
    <property type="component" value="Unassembled WGS sequence"/>
</dbReference>
<keyword evidence="2" id="KW-0406">Ion transport</keyword>
<dbReference type="PROSITE" id="PS51201">
    <property type="entry name" value="RCK_N"/>
    <property type="match status" value="1"/>
</dbReference>
<evidence type="ECO:0000256" key="2">
    <source>
        <dbReference type="ARBA" id="ARBA00023065"/>
    </source>
</evidence>
<evidence type="ECO:0000313" key="4">
    <source>
        <dbReference type="EMBL" id="MEC4294935.1"/>
    </source>
</evidence>
<dbReference type="InterPro" id="IPR036291">
    <property type="entry name" value="NAD(P)-bd_dom_sf"/>
</dbReference>
<keyword evidence="1" id="KW-0813">Transport</keyword>
<accession>A0ABU6IZ38</accession>